<gene>
    <name evidence="3" type="ORF">PPNO1_LOCUS6402</name>
</gene>
<feature type="region of interest" description="Disordered" evidence="1">
    <location>
        <begin position="270"/>
        <end position="337"/>
    </location>
</feature>
<comment type="caution">
    <text evidence="3">The sequence shown here is derived from an EMBL/GenBank/DDBJ whole genome shotgun (WGS) entry which is preliminary data.</text>
</comment>
<proteinExistence type="predicted"/>
<dbReference type="Pfam" id="PF11274">
    <property type="entry name" value="DUF3074"/>
    <property type="match status" value="1"/>
</dbReference>
<protein>
    <recommendedName>
        <fullName evidence="2">DUF3074 domain-containing protein</fullName>
    </recommendedName>
</protein>
<dbReference type="AlphaFoldDB" id="A0A9P1H4R9"/>
<evidence type="ECO:0000313" key="4">
    <source>
        <dbReference type="Proteomes" id="UP000838763"/>
    </source>
</evidence>
<dbReference type="Proteomes" id="UP000838763">
    <property type="component" value="Unassembled WGS sequence"/>
</dbReference>
<evidence type="ECO:0000313" key="3">
    <source>
        <dbReference type="EMBL" id="CAI4216754.1"/>
    </source>
</evidence>
<keyword evidence="4" id="KW-1185">Reference proteome</keyword>
<accession>A0A9P1H4R9</accession>
<feature type="domain" description="DUF3074" evidence="2">
    <location>
        <begin position="112"/>
        <end position="274"/>
    </location>
</feature>
<dbReference type="PANTHER" id="PTHR40370">
    <property type="entry name" value="EXPRESSED PROTEIN"/>
    <property type="match status" value="1"/>
</dbReference>
<feature type="compositionally biased region" description="Basic and acidic residues" evidence="1">
    <location>
        <begin position="310"/>
        <end position="323"/>
    </location>
</feature>
<reference evidence="3" key="1">
    <citation type="submission" date="2022-11" db="EMBL/GenBank/DDBJ databases">
        <authorList>
            <person name="Scott C."/>
            <person name="Bruce N."/>
        </authorList>
    </citation>
    <scope>NUCLEOTIDE SEQUENCE</scope>
</reference>
<dbReference type="InterPro" id="IPR024500">
    <property type="entry name" value="DUF3074"/>
</dbReference>
<evidence type="ECO:0000259" key="2">
    <source>
        <dbReference type="Pfam" id="PF11274"/>
    </source>
</evidence>
<organism evidence="3 4">
    <name type="scientific">Parascedosporium putredinis</name>
    <dbReference type="NCBI Taxonomy" id="1442378"/>
    <lineage>
        <taxon>Eukaryota</taxon>
        <taxon>Fungi</taxon>
        <taxon>Dikarya</taxon>
        <taxon>Ascomycota</taxon>
        <taxon>Pezizomycotina</taxon>
        <taxon>Sordariomycetes</taxon>
        <taxon>Hypocreomycetidae</taxon>
        <taxon>Microascales</taxon>
        <taxon>Microascaceae</taxon>
        <taxon>Parascedosporium</taxon>
    </lineage>
</organism>
<sequence length="337" mass="35923">MSMHQLGPLIRLWGLPITDLPPPGVASDDLAPFLIAVLQEAVPFLDTISPRRRCPADTALWKAKGAKSYPDSAAPVQVLERVIPVTELALVMARSQLAHSHEQANKLRPETWACRRSVHEDAARPGTATWAEFTAAIKTNHAEAEVDYMPNLRSLHTPLEWDCAGVEAHEGGALWRDFTLKVHESRHNIGAPLKNRVFAFLVVSIAIADFASAPEAVLSKDKGPVVGAYTSVERVRKLDSGEIEWIMATVSDAKGVLPLWVQAKAVPGQVARDNPELDSSPGDGAERPTDSAPAQGGEANPAQEAPPVPSKEDSSPADAEKGGDATTGGPPPAPAKT</sequence>
<dbReference type="OrthoDB" id="6423603at2759"/>
<dbReference type="PANTHER" id="PTHR40370:SF1">
    <property type="entry name" value="DUF3074 DOMAIN-CONTAINING PROTEIN"/>
    <property type="match status" value="1"/>
</dbReference>
<name>A0A9P1H4R9_9PEZI</name>
<evidence type="ECO:0000256" key="1">
    <source>
        <dbReference type="SAM" id="MobiDB-lite"/>
    </source>
</evidence>
<dbReference type="EMBL" id="CALLCH030000015">
    <property type="protein sequence ID" value="CAI4216754.1"/>
    <property type="molecule type" value="Genomic_DNA"/>
</dbReference>